<dbReference type="Proteomes" id="UP000050761">
    <property type="component" value="Unassembled WGS sequence"/>
</dbReference>
<dbReference type="EMBL" id="UZAH01027439">
    <property type="protein sequence ID" value="VDO91645.1"/>
    <property type="molecule type" value="Genomic_DNA"/>
</dbReference>
<keyword evidence="2" id="KW-1015">Disulfide bond</keyword>
<dbReference type="Gene3D" id="3.15.10.10">
    <property type="entry name" value="Bactericidal permeability-increasing protein, domain 1"/>
    <property type="match status" value="1"/>
</dbReference>
<keyword evidence="6" id="KW-1185">Reference proteome</keyword>
<dbReference type="WBParaSite" id="HPBE_0001229401-mRNA-1">
    <property type="protein sequence ID" value="HPBE_0001229401-mRNA-1"/>
    <property type="gene ID" value="HPBE_0001229401"/>
</dbReference>
<evidence type="ECO:0000256" key="1">
    <source>
        <dbReference type="ARBA" id="ARBA00007292"/>
    </source>
</evidence>
<dbReference type="Pfam" id="PF02886">
    <property type="entry name" value="LBP_BPI_CETP_C"/>
    <property type="match status" value="1"/>
</dbReference>
<dbReference type="SMART" id="SM00328">
    <property type="entry name" value="BPI1"/>
    <property type="match status" value="1"/>
</dbReference>
<name>A0A3P8D5R5_HELPZ</name>
<dbReference type="InterPro" id="IPR032942">
    <property type="entry name" value="BPI/LBP/Plunc"/>
</dbReference>
<comment type="similarity">
    <text evidence="1">Belongs to the BPI/LBP/Plunc superfamily. BPI/LBP family.</text>
</comment>
<evidence type="ECO:0000313" key="6">
    <source>
        <dbReference type="Proteomes" id="UP000050761"/>
    </source>
</evidence>
<sequence length="456" mass="51162">MHSHFVQISQPIVIRVNEVGLEEAANCTRQWLSMAAPHLALPDIRQVFVNSFAAGEIIVRNITIDRFVPPHIRFLPNTNSTIQMLTHSGYAEISADWELRSELLRVLSLPLMGSARIQMTGLISEVTMKKVSPEKLEVSQCVARIRDLRLNLQGSVAADILQLFKTSLTKVIRRKLEEDYCTLMDEFWMSWMEAQLSQFPSNLTLSSEPEVVLVQTLQSIVPSKFYVDLRMRSDLIWDGELLESDNIMTYANVNPQFQSKNSISETDKQSSRMISIFVEEDTVQNILKAAHYAGHFRTTVQSPFLQTQCDVLCIGTVLPELAEAMPNSSLAVQVSTLHAPIIALHDGQATVFVNASLDIISKSVAARNHGTLISINVATDFILKLAIENRRAVNLLVEMSTPFLEDAVELLISRGVPVTSLFQFPSRNEHLVIQDKFIRLETDVDFPALLQYSPAT</sequence>
<dbReference type="SMART" id="SM00329">
    <property type="entry name" value="BPI2"/>
    <property type="match status" value="1"/>
</dbReference>
<proteinExistence type="inferred from homology"/>
<dbReference type="SUPFAM" id="SSF55394">
    <property type="entry name" value="Bactericidal permeability-increasing protein, BPI"/>
    <property type="match status" value="2"/>
</dbReference>
<dbReference type="AlphaFoldDB" id="A0A3P8D5R5"/>
<evidence type="ECO:0000259" key="3">
    <source>
        <dbReference type="SMART" id="SM00328"/>
    </source>
</evidence>
<dbReference type="OrthoDB" id="10255543at2759"/>
<feature type="domain" description="Lipid-binding serum glycoprotein N-terminal" evidence="3">
    <location>
        <begin position="15"/>
        <end position="240"/>
    </location>
</feature>
<evidence type="ECO:0000313" key="7">
    <source>
        <dbReference type="WBParaSite" id="HPBE_0001229401-mRNA-1"/>
    </source>
</evidence>
<gene>
    <name evidence="5" type="ORF">HPBE_LOCUS12295</name>
</gene>
<dbReference type="GO" id="GO:0008289">
    <property type="term" value="F:lipid binding"/>
    <property type="evidence" value="ECO:0007669"/>
    <property type="project" value="InterPro"/>
</dbReference>
<dbReference type="InterPro" id="IPR001124">
    <property type="entry name" value="Lipid-bd_serum_glycop_C"/>
</dbReference>
<dbReference type="InterPro" id="IPR017943">
    <property type="entry name" value="Bactericidal_perm-incr_a/b_dom"/>
</dbReference>
<dbReference type="InterPro" id="IPR017942">
    <property type="entry name" value="Lipid-bd_serum_glycop_N"/>
</dbReference>
<evidence type="ECO:0000313" key="5">
    <source>
        <dbReference type="EMBL" id="VDO91645.1"/>
    </source>
</evidence>
<dbReference type="GO" id="GO:0005615">
    <property type="term" value="C:extracellular space"/>
    <property type="evidence" value="ECO:0007669"/>
    <property type="project" value="TreeGrafter"/>
</dbReference>
<protein>
    <submittedName>
        <fullName evidence="7">BPI2 domain-containing protein</fullName>
    </submittedName>
</protein>
<evidence type="ECO:0000256" key="2">
    <source>
        <dbReference type="ARBA" id="ARBA00023157"/>
    </source>
</evidence>
<accession>A0A3P8D5R5</accession>
<dbReference type="Gene3D" id="3.15.20.10">
    <property type="entry name" value="Bactericidal permeability-increasing protein, domain 2"/>
    <property type="match status" value="1"/>
</dbReference>
<organism evidence="5">
    <name type="scientific">Heligmosomoides polygyrus</name>
    <name type="common">Parasitic roundworm</name>
    <dbReference type="NCBI Taxonomy" id="6339"/>
    <lineage>
        <taxon>Eukaryota</taxon>
        <taxon>Metazoa</taxon>
        <taxon>Ecdysozoa</taxon>
        <taxon>Nematoda</taxon>
        <taxon>Chromadorea</taxon>
        <taxon>Rhabditida</taxon>
        <taxon>Rhabditina</taxon>
        <taxon>Rhabditomorpha</taxon>
        <taxon>Strongyloidea</taxon>
        <taxon>Heligmosomidae</taxon>
        <taxon>Heligmosomoides</taxon>
    </lineage>
</organism>
<dbReference type="PANTHER" id="PTHR10504">
    <property type="entry name" value="BACTERICIDAL PERMEABILITY-INCREASING BPI PROTEIN-RELATED"/>
    <property type="match status" value="1"/>
</dbReference>
<reference evidence="5 6" key="1">
    <citation type="submission" date="2018-11" db="EMBL/GenBank/DDBJ databases">
        <authorList>
            <consortium name="Pathogen Informatics"/>
        </authorList>
    </citation>
    <scope>NUCLEOTIDE SEQUENCE [LARGE SCALE GENOMIC DNA]</scope>
</reference>
<reference evidence="7" key="2">
    <citation type="submission" date="2019-09" db="UniProtKB">
        <authorList>
            <consortium name="WormBaseParasite"/>
        </authorList>
    </citation>
    <scope>IDENTIFICATION</scope>
</reference>
<feature type="domain" description="Lipid-binding serum glycoprotein C-terminal" evidence="4">
    <location>
        <begin position="268"/>
        <end position="448"/>
    </location>
</feature>
<evidence type="ECO:0000259" key="4">
    <source>
        <dbReference type="SMART" id="SM00329"/>
    </source>
</evidence>
<dbReference type="PANTHER" id="PTHR10504:SF140">
    <property type="entry name" value="BPI2 DOMAIN-CONTAINING PROTEIN"/>
    <property type="match status" value="1"/>
</dbReference>
<dbReference type="Pfam" id="PF01273">
    <property type="entry name" value="LBP_BPI_CETP"/>
    <property type="match status" value="1"/>
</dbReference>